<protein>
    <submittedName>
        <fullName evidence="2">Uncharacterized protein</fullName>
    </submittedName>
</protein>
<dbReference type="Proteomes" id="UP001465153">
    <property type="component" value="Unassembled WGS sequence"/>
</dbReference>
<keyword evidence="1" id="KW-0472">Membrane</keyword>
<feature type="transmembrane region" description="Helical" evidence="1">
    <location>
        <begin position="12"/>
        <end position="31"/>
    </location>
</feature>
<keyword evidence="1" id="KW-0812">Transmembrane</keyword>
<comment type="caution">
    <text evidence="2">The sequence shown here is derived from an EMBL/GenBank/DDBJ whole genome shotgun (WGS) entry which is preliminary data.</text>
</comment>
<keyword evidence="3" id="KW-1185">Reference proteome</keyword>
<organism evidence="2 3">
    <name type="scientific">Sessilibacter corallicola</name>
    <dbReference type="NCBI Taxonomy" id="2904075"/>
    <lineage>
        <taxon>Bacteria</taxon>
        <taxon>Pseudomonadati</taxon>
        <taxon>Pseudomonadota</taxon>
        <taxon>Gammaproteobacteria</taxon>
        <taxon>Cellvibrionales</taxon>
        <taxon>Cellvibrionaceae</taxon>
        <taxon>Sessilibacter</taxon>
    </lineage>
</organism>
<name>A0ABQ0A625_9GAMM</name>
<accession>A0ABQ0A625</accession>
<evidence type="ECO:0000256" key="1">
    <source>
        <dbReference type="SAM" id="Phobius"/>
    </source>
</evidence>
<dbReference type="EMBL" id="BAABWN010000002">
    <property type="protein sequence ID" value="GAA6167081.1"/>
    <property type="molecule type" value="Genomic_DNA"/>
</dbReference>
<evidence type="ECO:0000313" key="2">
    <source>
        <dbReference type="EMBL" id="GAA6167081.1"/>
    </source>
</evidence>
<evidence type="ECO:0000313" key="3">
    <source>
        <dbReference type="Proteomes" id="UP001465153"/>
    </source>
</evidence>
<reference evidence="2 3" key="1">
    <citation type="submission" date="2024-04" db="EMBL/GenBank/DDBJ databases">
        <title>Draft genome sequence of Sessilibacter corallicola NBRC 116591.</title>
        <authorList>
            <person name="Miyakawa T."/>
            <person name="Kusuya Y."/>
            <person name="Miura T."/>
        </authorList>
    </citation>
    <scope>NUCLEOTIDE SEQUENCE [LARGE SCALE GENOMIC DNA]</scope>
    <source>
        <strain evidence="2 3">KU-00831-HH</strain>
    </source>
</reference>
<keyword evidence="1" id="KW-1133">Transmembrane helix</keyword>
<proteinExistence type="predicted"/>
<sequence>MLNQGLGSVFSKLFVVCALIGLAGCETGYFWSVESLGFKRQDIFINSTGNLRDELRSSEKLLRQFSEPNTTSRTDAKALVSQLGAQVSMLKKQNRTFKRRGNIWLSTLERKGGFQAVNGFGLAELTHSVEGLQMRSRETIESVEALRKSAKKAMKTDFSGFSSDFVQSVNQQIDELQRLEKSIHELSFTIESQTRANS</sequence>
<gene>
    <name evidence="2" type="ORF">NBRC116591_08910</name>
</gene>
<dbReference type="RefSeq" id="WP_353301814.1">
    <property type="nucleotide sequence ID" value="NZ_BAABWN010000002.1"/>
</dbReference>